<name>A0AAV2NZD9_9HYME</name>
<reference evidence="1" key="1">
    <citation type="submission" date="2024-04" db="EMBL/GenBank/DDBJ databases">
        <authorList>
            <consortium name="Molecular Ecology Group"/>
        </authorList>
    </citation>
    <scope>NUCLEOTIDE SEQUENCE</scope>
</reference>
<accession>A0AAV2NZD9</accession>
<dbReference type="AlphaFoldDB" id="A0AAV2NZD9"/>
<evidence type="ECO:0000313" key="2">
    <source>
        <dbReference type="Proteomes" id="UP001497644"/>
    </source>
</evidence>
<dbReference type="Proteomes" id="UP001497644">
    <property type="component" value="Chromosome 6"/>
</dbReference>
<organism evidence="1 2">
    <name type="scientific">Lasius platythorax</name>
    <dbReference type="NCBI Taxonomy" id="488582"/>
    <lineage>
        <taxon>Eukaryota</taxon>
        <taxon>Metazoa</taxon>
        <taxon>Ecdysozoa</taxon>
        <taxon>Arthropoda</taxon>
        <taxon>Hexapoda</taxon>
        <taxon>Insecta</taxon>
        <taxon>Pterygota</taxon>
        <taxon>Neoptera</taxon>
        <taxon>Endopterygota</taxon>
        <taxon>Hymenoptera</taxon>
        <taxon>Apocrita</taxon>
        <taxon>Aculeata</taxon>
        <taxon>Formicoidea</taxon>
        <taxon>Formicidae</taxon>
        <taxon>Formicinae</taxon>
        <taxon>Lasius</taxon>
        <taxon>Lasius</taxon>
    </lineage>
</organism>
<dbReference type="EMBL" id="OZ034829">
    <property type="protein sequence ID" value="CAL1685782.1"/>
    <property type="molecule type" value="Genomic_DNA"/>
</dbReference>
<keyword evidence="2" id="KW-1185">Reference proteome</keyword>
<proteinExistence type="predicted"/>
<protein>
    <submittedName>
        <fullName evidence="1">Uncharacterized protein</fullName>
    </submittedName>
</protein>
<sequence>MSRNAWSGYVVVSSPSVVEIRKRSQVREQISRWSINAAAVITVPLPYNVITLKRYNGATYSPRHGSISIRGNIARTTG</sequence>
<gene>
    <name evidence="1" type="ORF">LPLAT_LOCUS11198</name>
</gene>
<evidence type="ECO:0000313" key="1">
    <source>
        <dbReference type="EMBL" id="CAL1685782.1"/>
    </source>
</evidence>